<dbReference type="EMBL" id="MJBS01000046">
    <property type="protein sequence ID" value="OHE98460.1"/>
    <property type="molecule type" value="Genomic_DNA"/>
</dbReference>
<gene>
    <name evidence="1" type="ORF">CORC01_06251</name>
</gene>
<comment type="caution">
    <text evidence="1">The sequence shown here is derived from an EMBL/GenBank/DDBJ whole genome shotgun (WGS) entry which is preliminary data.</text>
</comment>
<name>A0A1G4BAN7_9PEZI</name>
<organism evidence="1 2">
    <name type="scientific">Colletotrichum orchidophilum</name>
    <dbReference type="NCBI Taxonomy" id="1209926"/>
    <lineage>
        <taxon>Eukaryota</taxon>
        <taxon>Fungi</taxon>
        <taxon>Dikarya</taxon>
        <taxon>Ascomycota</taxon>
        <taxon>Pezizomycotina</taxon>
        <taxon>Sordariomycetes</taxon>
        <taxon>Hypocreomycetidae</taxon>
        <taxon>Glomerellales</taxon>
        <taxon>Glomerellaceae</taxon>
        <taxon>Colletotrichum</taxon>
    </lineage>
</organism>
<evidence type="ECO:0000313" key="1">
    <source>
        <dbReference type="EMBL" id="OHE98460.1"/>
    </source>
</evidence>
<dbReference type="Proteomes" id="UP000176998">
    <property type="component" value="Unassembled WGS sequence"/>
</dbReference>
<protein>
    <submittedName>
        <fullName evidence="1">Uncharacterized protein</fullName>
    </submittedName>
</protein>
<keyword evidence="2" id="KW-1185">Reference proteome</keyword>
<proteinExistence type="predicted"/>
<dbReference type="RefSeq" id="XP_022475609.1">
    <property type="nucleotide sequence ID" value="XM_022617892.1"/>
</dbReference>
<feature type="non-terminal residue" evidence="1">
    <location>
        <position position="1"/>
    </location>
</feature>
<sequence length="63" mass="7257">FDNPDFSKLQQTSERERSDGHCLCYRRAWIGSPGVSLAHVKVSVSRFPVFGTWVCLYLALRLR</sequence>
<evidence type="ECO:0000313" key="2">
    <source>
        <dbReference type="Proteomes" id="UP000176998"/>
    </source>
</evidence>
<dbReference type="AlphaFoldDB" id="A0A1G4BAN7"/>
<accession>A0A1G4BAN7</accession>
<dbReference type="GeneID" id="34559402"/>
<reference evidence="1 2" key="1">
    <citation type="submission" date="2016-09" db="EMBL/GenBank/DDBJ databases">
        <authorList>
            <person name="Capua I."/>
            <person name="De Benedictis P."/>
            <person name="Joannis T."/>
            <person name="Lombin L.H."/>
            <person name="Cattoli G."/>
        </authorList>
    </citation>
    <scope>NUCLEOTIDE SEQUENCE [LARGE SCALE GENOMIC DNA]</scope>
    <source>
        <strain evidence="1 2">IMI 309357</strain>
    </source>
</reference>